<feature type="compositionally biased region" description="Polar residues" evidence="5">
    <location>
        <begin position="1"/>
        <end position="20"/>
    </location>
</feature>
<keyword evidence="1" id="KW-0547">Nucleotide-binding</keyword>
<dbReference type="GO" id="GO:0016787">
    <property type="term" value="F:hydrolase activity"/>
    <property type="evidence" value="ECO:0007669"/>
    <property type="project" value="UniProtKB-KW"/>
</dbReference>
<dbReference type="InterPro" id="IPR003593">
    <property type="entry name" value="AAA+_ATPase"/>
</dbReference>
<feature type="domain" description="Helicase C-terminal" evidence="7">
    <location>
        <begin position="316"/>
        <end position="493"/>
    </location>
</feature>
<keyword evidence="4" id="KW-0067">ATP-binding</keyword>
<dbReference type="CDD" id="cd18791">
    <property type="entry name" value="SF2_C_RHA"/>
    <property type="match status" value="1"/>
</dbReference>
<dbReference type="SUPFAM" id="SSF52540">
    <property type="entry name" value="P-loop containing nucleoside triphosphate hydrolases"/>
    <property type="match status" value="1"/>
</dbReference>
<evidence type="ECO:0000256" key="1">
    <source>
        <dbReference type="ARBA" id="ARBA00022741"/>
    </source>
</evidence>
<dbReference type="PANTHER" id="PTHR18934:SF99">
    <property type="entry name" value="ATP-DEPENDENT RNA HELICASE DHX37-RELATED"/>
    <property type="match status" value="1"/>
</dbReference>
<dbReference type="GO" id="GO:0005524">
    <property type="term" value="F:ATP binding"/>
    <property type="evidence" value="ECO:0007669"/>
    <property type="project" value="UniProtKB-KW"/>
</dbReference>
<evidence type="ECO:0000256" key="2">
    <source>
        <dbReference type="ARBA" id="ARBA00022801"/>
    </source>
</evidence>
<dbReference type="FunFam" id="1.20.120.1080:FF:000005">
    <property type="entry name" value="ATP-dependent helicase HrpA"/>
    <property type="match status" value="1"/>
</dbReference>
<evidence type="ECO:0000259" key="6">
    <source>
        <dbReference type="PROSITE" id="PS51192"/>
    </source>
</evidence>
<dbReference type="EMBL" id="CP036525">
    <property type="protein sequence ID" value="QDT01908.1"/>
    <property type="molecule type" value="Genomic_DNA"/>
</dbReference>
<dbReference type="GO" id="GO:0003724">
    <property type="term" value="F:RNA helicase activity"/>
    <property type="evidence" value="ECO:0007669"/>
    <property type="project" value="UniProtKB-EC"/>
</dbReference>
<dbReference type="InterPro" id="IPR011709">
    <property type="entry name" value="DEAD-box_helicase_OB_fold"/>
</dbReference>
<dbReference type="Pfam" id="PF00271">
    <property type="entry name" value="Helicase_C"/>
    <property type="match status" value="1"/>
</dbReference>
<dbReference type="KEGG" id="rlc:K227x_02770"/>
<accession>A0A517N4H4</accession>
<dbReference type="PROSITE" id="PS51192">
    <property type="entry name" value="HELICASE_ATP_BIND_1"/>
    <property type="match status" value="1"/>
</dbReference>
<dbReference type="SMART" id="SM00487">
    <property type="entry name" value="DEXDc"/>
    <property type="match status" value="1"/>
</dbReference>
<evidence type="ECO:0000313" key="9">
    <source>
        <dbReference type="Proteomes" id="UP000318538"/>
    </source>
</evidence>
<dbReference type="PANTHER" id="PTHR18934">
    <property type="entry name" value="ATP-DEPENDENT RNA HELICASE"/>
    <property type="match status" value="1"/>
</dbReference>
<dbReference type="InterPro" id="IPR027417">
    <property type="entry name" value="P-loop_NTPase"/>
</dbReference>
<dbReference type="PROSITE" id="PS51194">
    <property type="entry name" value="HELICASE_CTER"/>
    <property type="match status" value="1"/>
</dbReference>
<name>A0A517N4H4_9BACT</name>
<dbReference type="InterPro" id="IPR007502">
    <property type="entry name" value="Helicase-assoc_dom"/>
</dbReference>
<gene>
    <name evidence="8" type="primary">hrpB_1</name>
    <name evidence="8" type="ORF">K227x_02770</name>
</gene>
<organism evidence="8 9">
    <name type="scientific">Rubripirellula lacrimiformis</name>
    <dbReference type="NCBI Taxonomy" id="1930273"/>
    <lineage>
        <taxon>Bacteria</taxon>
        <taxon>Pseudomonadati</taxon>
        <taxon>Planctomycetota</taxon>
        <taxon>Planctomycetia</taxon>
        <taxon>Pirellulales</taxon>
        <taxon>Pirellulaceae</taxon>
        <taxon>Rubripirellula</taxon>
    </lineage>
</organism>
<dbReference type="Gene3D" id="3.40.50.300">
    <property type="entry name" value="P-loop containing nucleotide triphosphate hydrolases"/>
    <property type="match status" value="2"/>
</dbReference>
<keyword evidence="9" id="KW-1185">Reference proteome</keyword>
<evidence type="ECO:0000256" key="3">
    <source>
        <dbReference type="ARBA" id="ARBA00022806"/>
    </source>
</evidence>
<dbReference type="NCBIfam" id="TIGR01967">
    <property type="entry name" value="DEAH_box_HrpA"/>
    <property type="match status" value="1"/>
</dbReference>
<evidence type="ECO:0000259" key="7">
    <source>
        <dbReference type="PROSITE" id="PS51194"/>
    </source>
</evidence>
<dbReference type="InterPro" id="IPR001650">
    <property type="entry name" value="Helicase_C-like"/>
</dbReference>
<dbReference type="Proteomes" id="UP000318538">
    <property type="component" value="Chromosome"/>
</dbReference>
<dbReference type="GO" id="GO:0003723">
    <property type="term" value="F:RNA binding"/>
    <property type="evidence" value="ECO:0007669"/>
    <property type="project" value="TreeGrafter"/>
</dbReference>
<evidence type="ECO:0000256" key="5">
    <source>
        <dbReference type="SAM" id="MobiDB-lite"/>
    </source>
</evidence>
<feature type="compositionally biased region" description="Low complexity" evidence="5">
    <location>
        <begin position="27"/>
        <end position="55"/>
    </location>
</feature>
<dbReference type="InterPro" id="IPR011545">
    <property type="entry name" value="DEAD/DEAH_box_helicase_dom"/>
</dbReference>
<dbReference type="Pfam" id="PF07717">
    <property type="entry name" value="OB_NTP_bind"/>
    <property type="match status" value="1"/>
</dbReference>
<proteinExistence type="predicted"/>
<dbReference type="SMART" id="SM00847">
    <property type="entry name" value="HA2"/>
    <property type="match status" value="1"/>
</dbReference>
<dbReference type="Pfam" id="PF11898">
    <property type="entry name" value="DUF3418"/>
    <property type="match status" value="1"/>
</dbReference>
<evidence type="ECO:0000313" key="8">
    <source>
        <dbReference type="EMBL" id="QDT01908.1"/>
    </source>
</evidence>
<feature type="domain" description="Helicase ATP-binding" evidence="6">
    <location>
        <begin position="124"/>
        <end position="287"/>
    </location>
</feature>
<sequence length="1386" mass="154010">MKSKPTSPSLTGPVPDSSQQPKRETEGPAAPSANAAAAAASAGGGPDADAPVVGGQATGQPAIAGQVMRIDAARLRRAKKRLSPEDYAKQAAKAADQLAARQAANPRIEYPAELPITAHREELVSLIRENQVIVVCGETGSGKSTQLPKFCLEAGLGRTGMIGHTQPRRLAARSIASRLAEELDTPLGKVVGYQVRFGDHTTTETLVKLMTDGILLAETQSDKFLDAYDVVIIDEAHERSLNIDFLMGYLRNLQTKRPDLKIIITSATIDAQRFATHFGTEDNPAPIVNVEGRGYPVEIKYLPWDDVTSENVRGYDIARHVIEGIEVANRNGHGDMLVFLPTERDIREVSHRVTGHYKRMGATGRVDLLPLYARLPQSEQQRIFNPSGNKRRIIFATNVAESSLTVPGIRFVIDAGTARISRYSVRSKVQRLPIEPVSRASADQRAGRCGRVGPGVCIRLYSADDYENRESYTTPEIRRTNLASVILQMKTLRLGKLEAFPLLDPPRPEAIREGLRTLTELGAIDDRHEVTDIGWKLGRMPVDPRVGRIILAAHENGVLAEILPIAAALEIPDPRDRPPEKQQAADEAHAIFTDARSDFLSYLRLWRYYESAREEHSKNKLIRVLRKQFLSPTRMREWSDVYRQLREMTATTLAEKGKPKHRVGKIRFDEDDAKLVTDNHYAAIHQSLLAGLLSGVAMAGDKNEYTGAGGLKLFLWPGSGVFATKPKWIVSGELVETAKTFARTVAQIQPGWIETVAAHLMKRSHHDPHWSGKSGAAFCYQNQTLFGLPIVTRRRVPLSPIDPSTARDLLIDRGLAESELTTTAKFVRHNRTLQESIAALAAKTRRRDMVIDDYIVAAFYQARLPADVCDRGRLEKLDRSIEPPAWTKSIRDSAGVSQWLADPPADDDSASLYMRPDDLIETQTNTITQNDFPDELTIGNSRLPLDYRFEPGSERDGVSLKVHQAALSQISDDRLGWLVPGLLHTKIVGMIKSLPKRIRRNLVPAADVASKIIDELADDYGQVPFLPAVCAAMTRHAEVPVSPFDFQDEKLDPHLQFLVTVVDDEGETIAEGRQVSPLVARVGDSKSAQPNAAAEIDDEWTRDGMTSFDLERLPREVVRVRGGVHVAQYPGLVDTGKDVKTSLFADANTADAAIRGACVRLFSIAERKELRSQVRWLPGLDQAKIKLSGVVSAGDMEDAMIDLLARVAFVEGQSVIRTAEEFEARRKERSRRIAQATIEIAGWVGNLADAYFDARKEIESVGKSGRFSPSIGDAKLQVQWLVFDGFMRQVPWAWLKHYPRYFKAIAYRIDKLRSGSGPRDDESRKLVQELWKRWLDGLTTYEPADHTESEFRWLIEELRVSLFAQPLGTSTKVSPKRCEKLLETRS</sequence>
<feature type="region of interest" description="Disordered" evidence="5">
    <location>
        <begin position="1"/>
        <end position="57"/>
    </location>
</feature>
<dbReference type="EC" id="3.6.4.13" evidence="8"/>
<dbReference type="SMART" id="SM00490">
    <property type="entry name" value="HELICc"/>
    <property type="match status" value="1"/>
</dbReference>
<reference evidence="8 9" key="1">
    <citation type="submission" date="2019-02" db="EMBL/GenBank/DDBJ databases">
        <title>Deep-cultivation of Planctomycetes and their phenomic and genomic characterization uncovers novel biology.</title>
        <authorList>
            <person name="Wiegand S."/>
            <person name="Jogler M."/>
            <person name="Boedeker C."/>
            <person name="Pinto D."/>
            <person name="Vollmers J."/>
            <person name="Rivas-Marin E."/>
            <person name="Kohn T."/>
            <person name="Peeters S.H."/>
            <person name="Heuer A."/>
            <person name="Rast P."/>
            <person name="Oberbeckmann S."/>
            <person name="Bunk B."/>
            <person name="Jeske O."/>
            <person name="Meyerdierks A."/>
            <person name="Storesund J.E."/>
            <person name="Kallscheuer N."/>
            <person name="Luecker S."/>
            <person name="Lage O.M."/>
            <person name="Pohl T."/>
            <person name="Merkel B.J."/>
            <person name="Hornburger P."/>
            <person name="Mueller R.-W."/>
            <person name="Bruemmer F."/>
            <person name="Labrenz M."/>
            <person name="Spormann A.M."/>
            <person name="Op den Camp H."/>
            <person name="Overmann J."/>
            <person name="Amann R."/>
            <person name="Jetten M.S.M."/>
            <person name="Mascher T."/>
            <person name="Medema M.H."/>
            <person name="Devos D.P."/>
            <person name="Kaster A.-K."/>
            <person name="Ovreas L."/>
            <person name="Rohde M."/>
            <person name="Galperin M.Y."/>
            <person name="Jogler C."/>
        </authorList>
    </citation>
    <scope>NUCLEOTIDE SEQUENCE [LARGE SCALE GENOMIC DNA]</scope>
    <source>
        <strain evidence="8 9">K22_7</strain>
    </source>
</reference>
<dbReference type="Pfam" id="PF00270">
    <property type="entry name" value="DEAD"/>
    <property type="match status" value="1"/>
</dbReference>
<dbReference type="InterPro" id="IPR010222">
    <property type="entry name" value="RNA_helicase_HrpA"/>
</dbReference>
<dbReference type="Gene3D" id="1.20.120.1080">
    <property type="match status" value="1"/>
</dbReference>
<dbReference type="SMART" id="SM00382">
    <property type="entry name" value="AAA"/>
    <property type="match status" value="1"/>
</dbReference>
<dbReference type="Pfam" id="PF21010">
    <property type="entry name" value="HA2_C"/>
    <property type="match status" value="1"/>
</dbReference>
<dbReference type="InterPro" id="IPR014001">
    <property type="entry name" value="Helicase_ATP-bd"/>
</dbReference>
<keyword evidence="2 8" id="KW-0378">Hydrolase</keyword>
<protein>
    <submittedName>
        <fullName evidence="8">ATP-dependent RNA helicase HrpB</fullName>
        <ecNumber evidence="8">3.6.4.13</ecNumber>
    </submittedName>
</protein>
<dbReference type="InterPro" id="IPR048333">
    <property type="entry name" value="HA2_WH"/>
</dbReference>
<dbReference type="RefSeq" id="WP_145167718.1">
    <property type="nucleotide sequence ID" value="NZ_CP036525.1"/>
</dbReference>
<evidence type="ECO:0000256" key="4">
    <source>
        <dbReference type="ARBA" id="ARBA00022840"/>
    </source>
</evidence>
<dbReference type="InterPro" id="IPR024590">
    <property type="entry name" value="HrpA_C"/>
</dbReference>
<dbReference type="OrthoDB" id="9808833at2"/>
<dbReference type="Pfam" id="PF04408">
    <property type="entry name" value="WHD_HA2"/>
    <property type="match status" value="1"/>
</dbReference>
<keyword evidence="3 8" id="KW-0347">Helicase</keyword>